<dbReference type="Proteomes" id="UP000234323">
    <property type="component" value="Unassembled WGS sequence"/>
</dbReference>
<dbReference type="AlphaFoldDB" id="A0A2I1H8J7"/>
<keyword evidence="2" id="KW-1185">Reference proteome</keyword>
<evidence type="ECO:0000313" key="2">
    <source>
        <dbReference type="Proteomes" id="UP000234323"/>
    </source>
</evidence>
<dbReference type="VEuPathDB" id="FungiDB:RhiirA1_542988"/>
<dbReference type="VEuPathDB" id="FungiDB:RhiirFUN_017525"/>
<gene>
    <name evidence="1" type="ORF">RhiirA4_548608</name>
</gene>
<sequence length="287" mass="33158">MLYLFVTVYENGISLVKSAVVGIKESENFKDLLKEALSNELFLEDKLVKVDLQCNDSSAWHLILNGLTENLRSIISIPDELSNEGSSAFNFMMTQQRLKKLYNSQFQVIKDIDDLIKIAQEYANYLQGVNNRMRTIHTSLVPVRNGRDDITVEDIEAVDLYPSQYEFLAQLLRESNDYDLLNIDHLLPSKPQNIYLFFQNICADVSFTLYRYYHGNYLGTLNFVWKIPSLDKCDKTKEAKNISAAYDQIPIYCTRQMRKNVINKYSLIVKASRSILQVLYQDLTGDV</sequence>
<protein>
    <submittedName>
        <fullName evidence="1">Uncharacterized protein</fullName>
    </submittedName>
</protein>
<dbReference type="EMBL" id="LLXI01001802">
    <property type="protein sequence ID" value="PKY55201.1"/>
    <property type="molecule type" value="Genomic_DNA"/>
</dbReference>
<dbReference type="VEuPathDB" id="FungiDB:FUN_013379"/>
<comment type="caution">
    <text evidence="1">The sequence shown here is derived from an EMBL/GenBank/DDBJ whole genome shotgun (WGS) entry which is preliminary data.</text>
</comment>
<organism evidence="1 2">
    <name type="scientific">Rhizophagus irregularis</name>
    <dbReference type="NCBI Taxonomy" id="588596"/>
    <lineage>
        <taxon>Eukaryota</taxon>
        <taxon>Fungi</taxon>
        <taxon>Fungi incertae sedis</taxon>
        <taxon>Mucoromycota</taxon>
        <taxon>Glomeromycotina</taxon>
        <taxon>Glomeromycetes</taxon>
        <taxon>Glomerales</taxon>
        <taxon>Glomeraceae</taxon>
        <taxon>Rhizophagus</taxon>
    </lineage>
</organism>
<evidence type="ECO:0000313" key="1">
    <source>
        <dbReference type="EMBL" id="PKY55201.1"/>
    </source>
</evidence>
<name>A0A2I1H8J7_9GLOM</name>
<reference evidence="1 2" key="1">
    <citation type="submission" date="2015-10" db="EMBL/GenBank/DDBJ databases">
        <title>Genome analyses suggest a sexual origin of heterokaryosis in a supposedly ancient asexual fungus.</title>
        <authorList>
            <person name="Ropars J."/>
            <person name="Sedzielewska K."/>
            <person name="Noel J."/>
            <person name="Charron P."/>
            <person name="Farinelli L."/>
            <person name="Marton T."/>
            <person name="Kruger M."/>
            <person name="Pelin A."/>
            <person name="Brachmann A."/>
            <person name="Corradi N."/>
        </authorList>
    </citation>
    <scope>NUCLEOTIDE SEQUENCE [LARGE SCALE GENOMIC DNA]</scope>
    <source>
        <strain evidence="1 2">A4</strain>
    </source>
</reference>
<accession>A0A2I1H8J7</accession>
<proteinExistence type="predicted"/>